<dbReference type="InterPro" id="IPR013780">
    <property type="entry name" value="Glyco_hydro_b"/>
</dbReference>
<dbReference type="Gene3D" id="2.60.40.10">
    <property type="entry name" value="Immunoglobulins"/>
    <property type="match status" value="4"/>
</dbReference>
<dbReference type="Pfam" id="PF02922">
    <property type="entry name" value="CBM_48"/>
    <property type="match status" value="1"/>
</dbReference>
<dbReference type="PANTHER" id="PTHR43002">
    <property type="entry name" value="GLYCOGEN DEBRANCHING ENZYME"/>
    <property type="match status" value="1"/>
</dbReference>
<dbReference type="OrthoDB" id="9802433at2"/>
<organism evidence="5 6">
    <name type="scientific">Jiangella alkaliphila</name>
    <dbReference type="NCBI Taxonomy" id="419479"/>
    <lineage>
        <taxon>Bacteria</taxon>
        <taxon>Bacillati</taxon>
        <taxon>Actinomycetota</taxon>
        <taxon>Actinomycetes</taxon>
        <taxon>Jiangellales</taxon>
        <taxon>Jiangellaceae</taxon>
        <taxon>Jiangella</taxon>
    </lineage>
</organism>
<dbReference type="InterPro" id="IPR006048">
    <property type="entry name" value="A-amylase/branching_C"/>
</dbReference>
<reference evidence="6" key="1">
    <citation type="submission" date="2016-10" db="EMBL/GenBank/DDBJ databases">
        <authorList>
            <person name="Varghese N."/>
            <person name="Submissions S."/>
        </authorList>
    </citation>
    <scope>NUCLEOTIDE SEQUENCE [LARGE SCALE GENOMIC DNA]</scope>
    <source>
        <strain evidence="6">DSM 45079</strain>
    </source>
</reference>
<feature type="chain" id="PRO_5039299419" evidence="3">
    <location>
        <begin position="28"/>
        <end position="1921"/>
    </location>
</feature>
<dbReference type="InterPro" id="IPR017853">
    <property type="entry name" value="GH"/>
</dbReference>
<proteinExistence type="inferred from homology"/>
<feature type="signal peptide" evidence="3">
    <location>
        <begin position="1"/>
        <end position="27"/>
    </location>
</feature>
<evidence type="ECO:0000313" key="6">
    <source>
        <dbReference type="Proteomes" id="UP000182977"/>
    </source>
</evidence>
<dbReference type="Pfam" id="PF11852">
    <property type="entry name" value="Pullul_strch_C"/>
    <property type="match status" value="1"/>
</dbReference>
<feature type="domain" description="Glycosyl hydrolase family 13 catalytic" evidence="4">
    <location>
        <begin position="168"/>
        <end position="632"/>
    </location>
</feature>
<dbReference type="InterPro" id="IPR054409">
    <property type="entry name" value="X25_BaPul-like"/>
</dbReference>
<dbReference type="InterPro" id="IPR040671">
    <property type="entry name" value="Pullulanase_N2"/>
</dbReference>
<evidence type="ECO:0000259" key="4">
    <source>
        <dbReference type="SMART" id="SM00642"/>
    </source>
</evidence>
<dbReference type="SMART" id="SM00642">
    <property type="entry name" value="Aamy"/>
    <property type="match status" value="1"/>
</dbReference>
<dbReference type="InterPro" id="IPR014756">
    <property type="entry name" value="Ig_E-set"/>
</dbReference>
<comment type="similarity">
    <text evidence="1">Belongs to the glycosyl hydrolase 13 family.</text>
</comment>
<dbReference type="Gene3D" id="2.60.40.1130">
    <property type="entry name" value="Rab geranylgeranyltransferase alpha-subunit, insert domain"/>
    <property type="match status" value="1"/>
</dbReference>
<dbReference type="Gene3D" id="2.60.40.1180">
    <property type="entry name" value="Golgi alpha-mannosidase II"/>
    <property type="match status" value="2"/>
</dbReference>
<dbReference type="Pfam" id="PF22058">
    <property type="entry name" value="X25_BaPul_like"/>
    <property type="match status" value="3"/>
</dbReference>
<name>A0A1H2M6U3_9ACTN</name>
<dbReference type="GO" id="GO:0043169">
    <property type="term" value="F:cation binding"/>
    <property type="evidence" value="ECO:0007669"/>
    <property type="project" value="InterPro"/>
</dbReference>
<feature type="region of interest" description="Disordered" evidence="2">
    <location>
        <begin position="824"/>
        <end position="847"/>
    </location>
</feature>
<dbReference type="NCBIfam" id="TIGR02103">
    <property type="entry name" value="pullul_strch"/>
    <property type="match status" value="1"/>
</dbReference>
<dbReference type="CDD" id="cd11339">
    <property type="entry name" value="AmyAc_bac_CMD_like_2"/>
    <property type="match status" value="1"/>
</dbReference>
<dbReference type="Pfam" id="PF02806">
    <property type="entry name" value="Alpha-amylase_C"/>
    <property type="match status" value="1"/>
</dbReference>
<evidence type="ECO:0000256" key="2">
    <source>
        <dbReference type="SAM" id="MobiDB-lite"/>
    </source>
</evidence>
<accession>A0A1H2M6U3</accession>
<dbReference type="Pfam" id="PF17967">
    <property type="entry name" value="Pullulanase_N2"/>
    <property type="match status" value="1"/>
</dbReference>
<dbReference type="STRING" id="419479.SAMN04488563_7137"/>
<gene>
    <name evidence="5" type="ORF">SAMN04488563_7137</name>
</gene>
<keyword evidence="3" id="KW-0732">Signal</keyword>
<keyword evidence="6" id="KW-1185">Reference proteome</keyword>
<evidence type="ECO:0000256" key="3">
    <source>
        <dbReference type="SAM" id="SignalP"/>
    </source>
</evidence>
<dbReference type="InterPro" id="IPR013783">
    <property type="entry name" value="Ig-like_fold"/>
</dbReference>
<evidence type="ECO:0000313" key="5">
    <source>
        <dbReference type="EMBL" id="SDU88844.1"/>
    </source>
</evidence>
<dbReference type="EMBL" id="LT629791">
    <property type="protein sequence ID" value="SDU88844.1"/>
    <property type="molecule type" value="Genomic_DNA"/>
</dbReference>
<dbReference type="Pfam" id="PF00128">
    <property type="entry name" value="Alpha-amylase"/>
    <property type="match status" value="1"/>
</dbReference>
<dbReference type="GO" id="GO:0051060">
    <property type="term" value="F:pullulanase activity"/>
    <property type="evidence" value="ECO:0007669"/>
    <property type="project" value="InterPro"/>
</dbReference>
<dbReference type="Gene3D" id="3.20.20.80">
    <property type="entry name" value="Glycosidases"/>
    <property type="match status" value="2"/>
</dbReference>
<sequence>MPTLPPARRLLVFAASLGLVVPLGLVAATTQVAVADHTPPPSVVTLAGSLQSELGCAADWDPACAATELTLTDAGSYARAVELPAGSYEFKVALNGGWDENYGAGGVANGPNLPLVLEADAEVTFSYDHGSHRIAVAPTHPQPGLTDADRELAGDSLRAGLTDERFYFVMADRFDNGDPSNDTGGHEVPPGTAEPRLVHGYDPEDKGFYHGGDLAGILDRLDYIEDLGTTAIWLTPSFMNRPVQGSGADVSAGYHGYWITDFTRIDPHLGTNEQLSLLIDEAHARGIKVFFDIITNHTADVIDYEEGAYTYVPKSEVPYVDAAGTVFDDSQYAAGDTFPELYPQTSFPYTPFFRTPEDETVKVPAWLNDPTLYHNRGNAAFDGTEGDLYGDFVGLDDLFTEQPAVRDGMIDIYQYWAGFGVDGFRIDTVKHVNMEFWQRFAPEVLDAAHESGADDFFMFGEVYDANPAAMSRYTTEGGLQATIDFGFQARAQGFATGRPTTELRDLFAGDDHYTDPDSNAYSLPTFLGNHDMGRIGMFVQDTGVAPDEQLDRSLLAHDLMYLTRGQPVVYYGDEQGFTGDGGDKDARQDMFGSQVASYNDDDLIGTDATTAEESFDPEHPIYQRLGELSALRDEHPALADGAQIHRYASDDAGVYAFSRIDAEEQVEYVVATNNSTDPQTVGFATFNPRTTFQPVWPAGTASVRSDAQGRVSVTVPPLSAVVWRAPKPLKASKDAPALHFRTPGPGGTVGGRAEVGVSVPAGGFNQVTLAWRPLGTSEWTALGTDDNAPYRVFHDVTDLPHGTLLEYRAVLKDHSGNLSVASTYGVVGEPQDDGEDPGTGGPVEQPDRVTVPGSLNSEMGCPGDWDPACAQAGLTLDPNDDVWKGTFALPAGDFEYKAAIDGSWAENYGLGARRDGPNIPLPLAAAGDVTFYYDHATHWATSDAQDPIVTVPGSFQSELGCGADWDPACMRSWLKDPDGDGVYTLSTTGIAAGTYEAKVTHGLSFDKNYGAGGAPDGANIPFTVPAGARTTFSYDVATHVLTVTSSAAESQADLTLQKAHWLERGLLAWDLPAAAADWTFRLHAAPSGGMEVDAEAVTGGTSYPLTLGALPESVREEYPHLAAYDGLTADIKGIEDVLTGQVAVAAYDDLGRLVDATGVQLPGVLDDVYAGAADRELGVVWHGRRPDIALWAPTAKHVDLLLTLPGSATEQTVPMRRDRDGVWTARGNPRWAGAAYAFAVQVYVPATDTVETNVVTDPYSLALTTNSARSLVVNLDDAALAPPGWAGLEKPALAQPEDSAIYELHVRDFSIGDTSVPEAQRGTYGAFTQADGAGMRHLSALADAGLNTVHLLPVFDLATVPESRADQATPDCDLEALTAADPAGTAQQECTAAVAGQDGFNWGYDPLHYTVPEGSYATNPDGPGRTREFREMVAALNGAGLRVVMDVVYNHTHAAGQDDQSVLDRIVPGYFQRLSATGTVETSTCCANTASEHAMMEKLIVDSVVTWARDYKVDGFRFDLMGHHSRATMERVRAALDELTVARDGVDGAAVYVYGEGWNFGEVADNARFQQATQLELYGAGIGTFNDRLRDGVRGGGPFDEDPRIQGFGSGLFTDPNGAAVNGTPDEQRARLLHLQDLIRVGLTGNLRDYYFTDATGATVTGADVDYNGSPAGYTADPAEVITYVDAHDNETLFDALAYKLPADTPMADRVRMNVLSLATTALGQGPTFWHAGADLLRSKSLDRNSYDSGDWFNRIDWTAQQSTFGSGLPPATDNEAKWDFMRPLLADPAVRPGPADLAASTTMAQDLLRLRYSSPLFRLGSAALVQERLSFGDGGPSQPAGVIVMQLDDRSGADLDPDRERLVVVFNATPSAVTAPVQDGASLRLHPIQAAGADPVVRTATAGAAGVTVPARTVAVFEQP</sequence>
<dbReference type="SUPFAM" id="SSF81296">
    <property type="entry name" value="E set domains"/>
    <property type="match status" value="2"/>
</dbReference>
<dbReference type="CDD" id="cd11341">
    <property type="entry name" value="AmyAc_Pullulanase_LD-like"/>
    <property type="match status" value="1"/>
</dbReference>
<dbReference type="RefSeq" id="WP_046769004.1">
    <property type="nucleotide sequence ID" value="NZ_KQ061229.1"/>
</dbReference>
<dbReference type="InterPro" id="IPR006047">
    <property type="entry name" value="GH13_cat_dom"/>
</dbReference>
<dbReference type="InterPro" id="IPR004193">
    <property type="entry name" value="Glyco_hydro_13_N"/>
</dbReference>
<dbReference type="InterPro" id="IPR011839">
    <property type="entry name" value="Pullul_strch"/>
</dbReference>
<dbReference type="SUPFAM" id="SSF51445">
    <property type="entry name" value="(Trans)glycosidases"/>
    <property type="match status" value="2"/>
</dbReference>
<dbReference type="InterPro" id="IPR024561">
    <property type="entry name" value="Pullul_strch_C"/>
</dbReference>
<dbReference type="CDD" id="cd02860">
    <property type="entry name" value="E_set_Pullulanase"/>
    <property type="match status" value="1"/>
</dbReference>
<evidence type="ECO:0000256" key="1">
    <source>
        <dbReference type="ARBA" id="ARBA00008061"/>
    </source>
</evidence>
<dbReference type="GO" id="GO:0005975">
    <property type="term" value="P:carbohydrate metabolic process"/>
    <property type="evidence" value="ECO:0007669"/>
    <property type="project" value="InterPro"/>
</dbReference>
<dbReference type="CDD" id="cd12962">
    <property type="entry name" value="X25_BaPul_like"/>
    <property type="match status" value="3"/>
</dbReference>
<dbReference type="SUPFAM" id="SSF51011">
    <property type="entry name" value="Glycosyl hydrolase domain"/>
    <property type="match status" value="2"/>
</dbReference>
<dbReference type="Proteomes" id="UP000182977">
    <property type="component" value="Chromosome I"/>
</dbReference>
<protein>
    <submittedName>
        <fullName evidence="5">Alpha-1,6-glucosidases, pullulanase-type</fullName>
    </submittedName>
</protein>